<evidence type="ECO:0000313" key="2">
    <source>
        <dbReference type="Proteomes" id="UP001165063"/>
    </source>
</evidence>
<sequence length="80" mass="9039">MQDLGGELQRNYQVQNPSDDECLQFLYFKINDQLERIGKSNSMFNLPDSAIDWTARANAGCVLSSSTSLVMIQIQLILKL</sequence>
<reference evidence="1" key="1">
    <citation type="submission" date="2023-04" db="EMBL/GenBank/DDBJ databases">
        <title>Ambrosiozyma monospora NBRC 1965.</title>
        <authorList>
            <person name="Ichikawa N."/>
            <person name="Sato H."/>
            <person name="Tonouchi N."/>
        </authorList>
    </citation>
    <scope>NUCLEOTIDE SEQUENCE</scope>
    <source>
        <strain evidence="1">NBRC 1965</strain>
    </source>
</reference>
<accession>A0A9W6Z7Y6</accession>
<dbReference type="AlphaFoldDB" id="A0A9W6Z7Y6"/>
<organism evidence="1 2">
    <name type="scientific">Ambrosiozyma monospora</name>
    <name type="common">Yeast</name>
    <name type="synonym">Endomycopsis monosporus</name>
    <dbReference type="NCBI Taxonomy" id="43982"/>
    <lineage>
        <taxon>Eukaryota</taxon>
        <taxon>Fungi</taxon>
        <taxon>Dikarya</taxon>
        <taxon>Ascomycota</taxon>
        <taxon>Saccharomycotina</taxon>
        <taxon>Pichiomycetes</taxon>
        <taxon>Pichiales</taxon>
        <taxon>Pichiaceae</taxon>
        <taxon>Ambrosiozyma</taxon>
    </lineage>
</organism>
<name>A0A9W6Z7Y6_AMBMO</name>
<keyword evidence="2" id="KW-1185">Reference proteome</keyword>
<comment type="caution">
    <text evidence="1">The sequence shown here is derived from an EMBL/GenBank/DDBJ whole genome shotgun (WGS) entry which is preliminary data.</text>
</comment>
<evidence type="ECO:0000313" key="1">
    <source>
        <dbReference type="EMBL" id="GMG55852.1"/>
    </source>
</evidence>
<dbReference type="EMBL" id="BSXU01006298">
    <property type="protein sequence ID" value="GMG55852.1"/>
    <property type="molecule type" value="Genomic_DNA"/>
</dbReference>
<dbReference type="Proteomes" id="UP001165063">
    <property type="component" value="Unassembled WGS sequence"/>
</dbReference>
<gene>
    <name evidence="1" type="ORF">Amon01_000792100</name>
</gene>
<proteinExistence type="predicted"/>
<protein>
    <submittedName>
        <fullName evidence="1">Unnamed protein product</fullName>
    </submittedName>
</protein>